<organism evidence="1 2">
    <name type="scientific">Pseudomonas hunanensis</name>
    <dbReference type="NCBI Taxonomy" id="1247546"/>
    <lineage>
        <taxon>Bacteria</taxon>
        <taxon>Pseudomonadati</taxon>
        <taxon>Pseudomonadota</taxon>
        <taxon>Gammaproteobacteria</taxon>
        <taxon>Pseudomonadales</taxon>
        <taxon>Pseudomonadaceae</taxon>
        <taxon>Pseudomonas</taxon>
    </lineage>
</organism>
<keyword evidence="2" id="KW-1185">Reference proteome</keyword>
<gene>
    <name evidence="1" type="ORF">J2W83_002801</name>
</gene>
<dbReference type="EMBL" id="JAVDTH010000015">
    <property type="protein sequence ID" value="MDR6713198.1"/>
    <property type="molecule type" value="Genomic_DNA"/>
</dbReference>
<dbReference type="Proteomes" id="UP001259587">
    <property type="component" value="Unassembled WGS sequence"/>
</dbReference>
<keyword evidence="1" id="KW-0969">Cilium</keyword>
<protein>
    <submittedName>
        <fullName evidence="1">Flagellar biosynthetic protein FlhB</fullName>
    </submittedName>
</protein>
<reference evidence="1" key="1">
    <citation type="submission" date="2023-07" db="EMBL/GenBank/DDBJ databases">
        <title>Sorghum-associated microbial communities from plants grown in Nebraska, USA.</title>
        <authorList>
            <person name="Schachtman D."/>
        </authorList>
    </citation>
    <scope>NUCLEOTIDE SEQUENCE</scope>
    <source>
        <strain evidence="1">BE56</strain>
    </source>
</reference>
<proteinExistence type="predicted"/>
<evidence type="ECO:0000313" key="2">
    <source>
        <dbReference type="Proteomes" id="UP001259587"/>
    </source>
</evidence>
<keyword evidence="1" id="KW-0966">Cell projection</keyword>
<evidence type="ECO:0000313" key="1">
    <source>
        <dbReference type="EMBL" id="MDR6713198.1"/>
    </source>
</evidence>
<keyword evidence="1" id="KW-0282">Flagellum</keyword>
<comment type="caution">
    <text evidence="1">The sequence shown here is derived from an EMBL/GenBank/DDBJ whole genome shotgun (WGS) entry which is preliminary data.</text>
</comment>
<name>A0ACC6K446_9PSED</name>
<accession>A0ACC6K446</accession>
<sequence length="381" mass="42134">MAESESGQDKTEDPTDKRVKDSRKKGEIARSKELNTVAVTLGGAGGLLAFGGHMAETLMDLMHMNFTLSREVLMDERTMSTLLLASGEKALWAVQPLLVLLFVISFVAPIALGGFIFSGSLLQPKFSRMNPLAGIKRMFSLNALTELIKAIAKFVLILVVGLVVLSKDRDALLAIANEPLEQAIIHSIQVVGWSALWMASGLLLIAAADVPFQLWQTHKKLKMTKQEVRDEHKDSDGRPEVKQRIRQLQREMSQRRMMAAIPEADVIITNPTHYAVALKYDPEKGGAAAPLLLAKGTDFIALKIREIGAEHKVQILQSPELARAIFYSTEVEQEIPAGLYLAVAQVLAYVFQIRQFRAGKGKRPEPLKEDLPIPPDLRRDS</sequence>